<organism evidence="1 2">
    <name type="scientific">Levilactobacillus senmaizukei DSM 21775 = NBRC 103853</name>
    <dbReference type="NCBI Taxonomy" id="1423803"/>
    <lineage>
        <taxon>Bacteria</taxon>
        <taxon>Bacillati</taxon>
        <taxon>Bacillota</taxon>
        <taxon>Bacilli</taxon>
        <taxon>Lactobacillales</taxon>
        <taxon>Lactobacillaceae</taxon>
        <taxon>Levilactobacillus</taxon>
    </lineage>
</organism>
<sequence>MSIDLSDATIAKIVKGLITEGETAAQNKSEKKLRNTKALLRNYKFLENHMDVDLPKLDESTPLSKRELSLFALLGYRARSKEMMLFINRIIERYEVICNAGTPEDQRRYAVIKRLYLSEPSMTRERLAELYHVDERSIRRDESKAIDELTVMLFGIDGVNDMSK</sequence>
<dbReference type="Proteomes" id="UP000051589">
    <property type="component" value="Unassembled WGS sequence"/>
</dbReference>
<gene>
    <name evidence="1" type="ORF">FD13_GL001040</name>
</gene>
<protein>
    <submittedName>
        <fullName evidence="1">Uncharacterized protein</fullName>
    </submittedName>
</protein>
<proteinExistence type="predicted"/>
<dbReference type="OrthoDB" id="2184390at2"/>
<dbReference type="RefSeq" id="WP_061777174.1">
    <property type="nucleotide sequence ID" value="NZ_AYZH01000022.1"/>
</dbReference>
<evidence type="ECO:0000313" key="1">
    <source>
        <dbReference type="EMBL" id="KRN01446.1"/>
    </source>
</evidence>
<dbReference type="AlphaFoldDB" id="A0A0R2DD90"/>
<evidence type="ECO:0000313" key="2">
    <source>
        <dbReference type="Proteomes" id="UP000051589"/>
    </source>
</evidence>
<accession>A0A0R2DD90</accession>
<reference evidence="1 2" key="1">
    <citation type="journal article" date="2015" name="Genome Announc.">
        <title>Expanding the biotechnology potential of lactobacilli through comparative genomics of 213 strains and associated genera.</title>
        <authorList>
            <person name="Sun Z."/>
            <person name="Harris H.M."/>
            <person name="McCann A."/>
            <person name="Guo C."/>
            <person name="Argimon S."/>
            <person name="Zhang W."/>
            <person name="Yang X."/>
            <person name="Jeffery I.B."/>
            <person name="Cooney J.C."/>
            <person name="Kagawa T.F."/>
            <person name="Liu W."/>
            <person name="Song Y."/>
            <person name="Salvetti E."/>
            <person name="Wrobel A."/>
            <person name="Rasinkangas P."/>
            <person name="Parkhill J."/>
            <person name="Rea M.C."/>
            <person name="O'Sullivan O."/>
            <person name="Ritari J."/>
            <person name="Douillard F.P."/>
            <person name="Paul Ross R."/>
            <person name="Yang R."/>
            <person name="Briner A.E."/>
            <person name="Felis G.E."/>
            <person name="de Vos W.M."/>
            <person name="Barrangou R."/>
            <person name="Klaenhammer T.R."/>
            <person name="Caufield P.W."/>
            <person name="Cui Y."/>
            <person name="Zhang H."/>
            <person name="O'Toole P.W."/>
        </authorList>
    </citation>
    <scope>NUCLEOTIDE SEQUENCE [LARGE SCALE GENOMIC DNA]</scope>
    <source>
        <strain evidence="1 2">DSM 21775</strain>
    </source>
</reference>
<dbReference type="EMBL" id="AYZH01000022">
    <property type="protein sequence ID" value="KRN01446.1"/>
    <property type="molecule type" value="Genomic_DNA"/>
</dbReference>
<keyword evidence="2" id="KW-1185">Reference proteome</keyword>
<comment type="caution">
    <text evidence="1">The sequence shown here is derived from an EMBL/GenBank/DDBJ whole genome shotgun (WGS) entry which is preliminary data.</text>
</comment>
<dbReference type="PATRIC" id="fig|1423803.3.peg.1044"/>
<name>A0A0R2DD90_9LACO</name>